<evidence type="ECO:0000256" key="1">
    <source>
        <dbReference type="ARBA" id="ARBA00022448"/>
    </source>
</evidence>
<comment type="caution">
    <text evidence="9">The sequence shown here is derived from an EMBL/GenBank/DDBJ whole genome shotgun (WGS) entry which is preliminary data.</text>
</comment>
<dbReference type="Proteomes" id="UP000257323">
    <property type="component" value="Unassembled WGS sequence"/>
</dbReference>
<dbReference type="PROSITE" id="PS51379">
    <property type="entry name" value="4FE4S_FER_2"/>
    <property type="match status" value="1"/>
</dbReference>
<dbReference type="AlphaFoldDB" id="A0A3E2BM31"/>
<dbReference type="GO" id="GO:0005886">
    <property type="term" value="C:plasma membrane"/>
    <property type="evidence" value="ECO:0007669"/>
    <property type="project" value="TreeGrafter"/>
</dbReference>
<evidence type="ECO:0000259" key="8">
    <source>
        <dbReference type="PROSITE" id="PS51379"/>
    </source>
</evidence>
<keyword evidence="7" id="KW-1133">Transmembrane helix</keyword>
<dbReference type="GO" id="GO:0046872">
    <property type="term" value="F:metal ion binding"/>
    <property type="evidence" value="ECO:0007669"/>
    <property type="project" value="UniProtKB-KW"/>
</dbReference>
<dbReference type="GO" id="GO:0051539">
    <property type="term" value="F:4 iron, 4 sulfur cluster binding"/>
    <property type="evidence" value="ECO:0007669"/>
    <property type="project" value="UniProtKB-KW"/>
</dbReference>
<feature type="transmembrane region" description="Helical" evidence="7">
    <location>
        <begin position="82"/>
        <end position="102"/>
    </location>
</feature>
<feature type="transmembrane region" description="Helical" evidence="7">
    <location>
        <begin position="236"/>
        <end position="253"/>
    </location>
</feature>
<organism evidence="9 10">
    <name type="scientific">Candidatus Saccharicenans subterraneus</name>
    <dbReference type="NCBI Taxonomy" id="2508984"/>
    <lineage>
        <taxon>Bacteria</taxon>
        <taxon>Candidatus Aminicenantota</taxon>
        <taxon>Candidatus Aminicenantia</taxon>
        <taxon>Candidatus Aminicenantales</taxon>
        <taxon>Candidatus Saccharicenantaceae</taxon>
        <taxon>Candidatus Saccharicenans</taxon>
    </lineage>
</organism>
<dbReference type="PANTHER" id="PTHR30176:SF3">
    <property type="entry name" value="FERREDOXIN-TYPE PROTEIN NAPH"/>
    <property type="match status" value="1"/>
</dbReference>
<dbReference type="PANTHER" id="PTHR30176">
    <property type="entry name" value="FERREDOXIN-TYPE PROTEIN NAPH"/>
    <property type="match status" value="1"/>
</dbReference>
<feature type="transmembrane region" description="Helical" evidence="7">
    <location>
        <begin position="6"/>
        <end position="27"/>
    </location>
</feature>
<keyword evidence="2" id="KW-0004">4Fe-4S</keyword>
<feature type="transmembrane region" description="Helical" evidence="7">
    <location>
        <begin position="186"/>
        <end position="205"/>
    </location>
</feature>
<evidence type="ECO:0000256" key="3">
    <source>
        <dbReference type="ARBA" id="ARBA00022723"/>
    </source>
</evidence>
<keyword evidence="4" id="KW-0249">Electron transport</keyword>
<accession>A0A3E2BM31</accession>
<keyword evidence="7" id="KW-0472">Membrane</keyword>
<evidence type="ECO:0000313" key="10">
    <source>
        <dbReference type="Proteomes" id="UP000257323"/>
    </source>
</evidence>
<keyword evidence="6" id="KW-0411">Iron-sulfur</keyword>
<protein>
    <submittedName>
        <fullName evidence="9">Putative iron-sulfur cluster binding protein YccM</fullName>
    </submittedName>
</protein>
<feature type="domain" description="4Fe-4S ferredoxin-type" evidence="8">
    <location>
        <begin position="276"/>
        <end position="307"/>
    </location>
</feature>
<sequence length="336" mass="37341">MLTKRIIPAAYLIMFAIFLSLPVLAIAQEQQRGPGQGLRQGQGPAAGPNFFDFLFRPKFITMLVIAAVALVLLLTRKMNNRLKVLILLVSTFLYGISANLGLKVFSGFSMHPSPICAATKSILYGFRMPMIVTLAVIIFLTVIGPKLFCSYVCPVGAIQELIAMLADRLKIRRRKPSFRLSQTFRVLIFIAFIFLSWTAIIHTVSGNRTVALSLYDYINAFHGYEISLQPTLLDNLFHFLPFILTLFFAFFTYRPFCYFVCPIGLITNVIEQIGIFRVVKKKDACTDCLSCAAKSPCPAVAEILKDAVLVPDCFACTVCTGGCNQDLLKFGIKSSK</sequence>
<feature type="transmembrane region" description="Helical" evidence="7">
    <location>
        <begin position="122"/>
        <end position="142"/>
    </location>
</feature>
<dbReference type="InterPro" id="IPR051684">
    <property type="entry name" value="Electron_Trans/Redox"/>
</dbReference>
<keyword evidence="1" id="KW-0813">Transport</keyword>
<keyword evidence="7" id="KW-0812">Transmembrane</keyword>
<reference evidence="9 10" key="1">
    <citation type="submission" date="2018-08" db="EMBL/GenBank/DDBJ databases">
        <title>Genome analysis of the thermophilic bacterium of the candidate phylum Aminicenantes from deep subsurface aquifer revealed its physiology and ecological role.</title>
        <authorList>
            <person name="Kadnikov V.V."/>
            <person name="Mardanov A.V."/>
            <person name="Beletsky A.V."/>
            <person name="Karnachuk O.V."/>
            <person name="Ravin N.V."/>
        </authorList>
    </citation>
    <scope>NUCLEOTIDE SEQUENCE [LARGE SCALE GENOMIC DNA]</scope>
    <source>
        <strain evidence="9">BY38</strain>
    </source>
</reference>
<proteinExistence type="predicted"/>
<feature type="transmembrane region" description="Helical" evidence="7">
    <location>
        <begin position="59"/>
        <end position="76"/>
    </location>
</feature>
<evidence type="ECO:0000256" key="5">
    <source>
        <dbReference type="ARBA" id="ARBA00023004"/>
    </source>
</evidence>
<dbReference type="SUPFAM" id="SSF54862">
    <property type="entry name" value="4Fe-4S ferredoxins"/>
    <property type="match status" value="1"/>
</dbReference>
<keyword evidence="5" id="KW-0408">Iron</keyword>
<gene>
    <name evidence="9" type="ORF">OP8BY_0041</name>
</gene>
<evidence type="ECO:0000256" key="4">
    <source>
        <dbReference type="ARBA" id="ARBA00022982"/>
    </source>
</evidence>
<dbReference type="InterPro" id="IPR017896">
    <property type="entry name" value="4Fe4S_Fe-S-bd"/>
</dbReference>
<evidence type="ECO:0000256" key="6">
    <source>
        <dbReference type="ARBA" id="ARBA00023014"/>
    </source>
</evidence>
<evidence type="ECO:0000256" key="7">
    <source>
        <dbReference type="SAM" id="Phobius"/>
    </source>
</evidence>
<dbReference type="Pfam" id="PF12801">
    <property type="entry name" value="Fer4_5"/>
    <property type="match status" value="2"/>
</dbReference>
<name>A0A3E2BM31_9BACT</name>
<dbReference type="EMBL" id="QUAH01000007">
    <property type="protein sequence ID" value="RFT15666.1"/>
    <property type="molecule type" value="Genomic_DNA"/>
</dbReference>
<evidence type="ECO:0000256" key="2">
    <source>
        <dbReference type="ARBA" id="ARBA00022485"/>
    </source>
</evidence>
<evidence type="ECO:0000313" key="9">
    <source>
        <dbReference type="EMBL" id="RFT15666.1"/>
    </source>
</evidence>
<keyword evidence="3" id="KW-0479">Metal-binding</keyword>